<evidence type="ECO:0000256" key="8">
    <source>
        <dbReference type="ARBA" id="ARBA00023144"/>
    </source>
</evidence>
<dbReference type="Gene3D" id="3.40.50.720">
    <property type="entry name" value="NAD(P)-binding Rossmann-like Domain"/>
    <property type="match status" value="2"/>
</dbReference>
<protein>
    <recommendedName>
        <fullName evidence="6">UDP-glucose 4-epimerase</fullName>
        <ecNumber evidence="5">5.1.3.2</ecNumber>
    </recommendedName>
    <alternativeName>
        <fullName evidence="11">Galactowaldenase</fullName>
    </alternativeName>
    <alternativeName>
        <fullName evidence="10">UDP-galactose 4-epimerase</fullName>
    </alternativeName>
</protein>
<keyword evidence="9" id="KW-0413">Isomerase</keyword>
<dbReference type="PANTHER" id="PTHR43725:SF47">
    <property type="entry name" value="UDP-GLUCOSE 4-EPIMERASE"/>
    <property type="match status" value="1"/>
</dbReference>
<evidence type="ECO:0000256" key="6">
    <source>
        <dbReference type="ARBA" id="ARBA00018569"/>
    </source>
</evidence>
<keyword evidence="14" id="KW-1185">Reference proteome</keyword>
<gene>
    <name evidence="13" type="ORF">ACFSKO_07655</name>
</gene>
<evidence type="ECO:0000259" key="12">
    <source>
        <dbReference type="Pfam" id="PF01370"/>
    </source>
</evidence>
<dbReference type="EC" id="5.1.3.2" evidence="5"/>
<accession>A0ABW5BKT4</accession>
<sequence length="309" mass="34801">MKNILVIGGTRFFGRHLVNQLLGRGHKVTIATRGQTPDTFGDRVQRIKVNRRDREAMIKAFANTDYFDLIYDQMCYNLLDIDIANDVFDGNVGRYIMSSTIETYNHLMGLQSNPYKENDFNLSAVDVEQTFPWHEASYMQSRYADGKRQAEAHLYNTSILPAVTVRIGHVIAGREDFTKRLQSYVLAAIEGTSIPTSPAPQPSSFITVRDIVAFLIWLGEQNFIGPINAACEPALALDDILKSVQEICQKPIKTHLSSNAQSQRTPYDYLSPHVMDTGRAKDLGFKFSPILESLPRLVQELLDDLVVEA</sequence>
<dbReference type="EMBL" id="JBHUII010000004">
    <property type="protein sequence ID" value="MFD2205480.1"/>
    <property type="molecule type" value="Genomic_DNA"/>
</dbReference>
<evidence type="ECO:0000256" key="10">
    <source>
        <dbReference type="ARBA" id="ARBA00031367"/>
    </source>
</evidence>
<evidence type="ECO:0000256" key="9">
    <source>
        <dbReference type="ARBA" id="ARBA00023235"/>
    </source>
</evidence>
<evidence type="ECO:0000256" key="4">
    <source>
        <dbReference type="ARBA" id="ARBA00007637"/>
    </source>
</evidence>
<comment type="catalytic activity">
    <reaction evidence="1">
        <text>UDP-alpha-D-glucose = UDP-alpha-D-galactose</text>
        <dbReference type="Rhea" id="RHEA:22168"/>
        <dbReference type="ChEBI" id="CHEBI:58885"/>
        <dbReference type="ChEBI" id="CHEBI:66914"/>
        <dbReference type="EC" id="5.1.3.2"/>
    </reaction>
</comment>
<dbReference type="InterPro" id="IPR001509">
    <property type="entry name" value="Epimerase_deHydtase"/>
</dbReference>
<dbReference type="Proteomes" id="UP001597294">
    <property type="component" value="Unassembled WGS sequence"/>
</dbReference>
<keyword evidence="8" id="KW-0299">Galactose metabolism</keyword>
<evidence type="ECO:0000256" key="2">
    <source>
        <dbReference type="ARBA" id="ARBA00001911"/>
    </source>
</evidence>
<evidence type="ECO:0000256" key="1">
    <source>
        <dbReference type="ARBA" id="ARBA00000083"/>
    </source>
</evidence>
<comment type="caution">
    <text evidence="13">The sequence shown here is derived from an EMBL/GenBank/DDBJ whole genome shotgun (WGS) entry which is preliminary data.</text>
</comment>
<dbReference type="PANTHER" id="PTHR43725">
    <property type="entry name" value="UDP-GLUCOSE 4-EPIMERASE"/>
    <property type="match status" value="1"/>
</dbReference>
<evidence type="ECO:0000256" key="5">
    <source>
        <dbReference type="ARBA" id="ARBA00013189"/>
    </source>
</evidence>
<keyword evidence="7" id="KW-0520">NAD</keyword>
<dbReference type="SUPFAM" id="SSF51735">
    <property type="entry name" value="NAD(P)-binding Rossmann-fold domains"/>
    <property type="match status" value="1"/>
</dbReference>
<reference evidence="14" key="1">
    <citation type="journal article" date="2019" name="Int. J. Syst. Evol. Microbiol.">
        <title>The Global Catalogue of Microorganisms (GCM) 10K type strain sequencing project: providing services to taxonomists for standard genome sequencing and annotation.</title>
        <authorList>
            <consortium name="The Broad Institute Genomics Platform"/>
            <consortium name="The Broad Institute Genome Sequencing Center for Infectious Disease"/>
            <person name="Wu L."/>
            <person name="Ma J."/>
        </authorList>
    </citation>
    <scope>NUCLEOTIDE SEQUENCE [LARGE SCALE GENOMIC DNA]</scope>
    <source>
        <strain evidence="14">CGMCC 4.7192</strain>
    </source>
</reference>
<dbReference type="Pfam" id="PF01370">
    <property type="entry name" value="Epimerase"/>
    <property type="match status" value="1"/>
</dbReference>
<feature type="domain" description="NAD-dependent epimerase/dehydratase" evidence="12">
    <location>
        <begin position="4"/>
        <end position="73"/>
    </location>
</feature>
<evidence type="ECO:0000256" key="3">
    <source>
        <dbReference type="ARBA" id="ARBA00004947"/>
    </source>
</evidence>
<name>A0ABW5BKT4_9PROT</name>
<proteinExistence type="inferred from homology"/>
<evidence type="ECO:0000256" key="7">
    <source>
        <dbReference type="ARBA" id="ARBA00023027"/>
    </source>
</evidence>
<dbReference type="RefSeq" id="WP_380250131.1">
    <property type="nucleotide sequence ID" value="NZ_JBHUII010000004.1"/>
</dbReference>
<comment type="pathway">
    <text evidence="3">Carbohydrate metabolism; galactose metabolism.</text>
</comment>
<evidence type="ECO:0000313" key="13">
    <source>
        <dbReference type="EMBL" id="MFD2205480.1"/>
    </source>
</evidence>
<evidence type="ECO:0000313" key="14">
    <source>
        <dbReference type="Proteomes" id="UP001597294"/>
    </source>
</evidence>
<dbReference type="InterPro" id="IPR036291">
    <property type="entry name" value="NAD(P)-bd_dom_sf"/>
</dbReference>
<comment type="similarity">
    <text evidence="4">Belongs to the NAD(P)-dependent epimerase/dehydratase family.</text>
</comment>
<evidence type="ECO:0000256" key="11">
    <source>
        <dbReference type="ARBA" id="ARBA00033067"/>
    </source>
</evidence>
<keyword evidence="8" id="KW-0119">Carbohydrate metabolism</keyword>
<comment type="cofactor">
    <cofactor evidence="2">
        <name>NAD(+)</name>
        <dbReference type="ChEBI" id="CHEBI:57540"/>
    </cofactor>
</comment>
<organism evidence="13 14">
    <name type="scientific">Kiloniella antarctica</name>
    <dbReference type="NCBI Taxonomy" id="1550907"/>
    <lineage>
        <taxon>Bacteria</taxon>
        <taxon>Pseudomonadati</taxon>
        <taxon>Pseudomonadota</taxon>
        <taxon>Alphaproteobacteria</taxon>
        <taxon>Rhodospirillales</taxon>
        <taxon>Kiloniellaceae</taxon>
        <taxon>Kiloniella</taxon>
    </lineage>
</organism>